<protein>
    <recommendedName>
        <fullName evidence="10">Major facilitator superfamily (MFS) profile domain-containing protein</fullName>
    </recommendedName>
</protein>
<comment type="subcellular location">
    <subcellularLocation>
        <location evidence="1">Membrane</location>
        <topology evidence="1">Multi-pass membrane protein</topology>
    </subcellularLocation>
</comment>
<evidence type="ECO:0000256" key="3">
    <source>
        <dbReference type="ARBA" id="ARBA00022692"/>
    </source>
</evidence>
<feature type="transmembrane region" description="Helical" evidence="7">
    <location>
        <begin position="125"/>
        <end position="145"/>
    </location>
</feature>
<dbReference type="EMBL" id="JAABOA010003486">
    <property type="protein sequence ID" value="KAF9578612.1"/>
    <property type="molecule type" value="Genomic_DNA"/>
</dbReference>
<feature type="transmembrane region" description="Helical" evidence="7">
    <location>
        <begin position="157"/>
        <end position="176"/>
    </location>
</feature>
<dbReference type="Proteomes" id="UP000780801">
    <property type="component" value="Unassembled WGS sequence"/>
</dbReference>
<dbReference type="PANTHER" id="PTHR43791:SF36">
    <property type="entry name" value="TRANSPORTER, PUTATIVE (AFU_ORTHOLOGUE AFUA_6G08340)-RELATED"/>
    <property type="match status" value="1"/>
</dbReference>
<evidence type="ECO:0000256" key="7">
    <source>
        <dbReference type="SAM" id="Phobius"/>
    </source>
</evidence>
<evidence type="ECO:0008006" key="10">
    <source>
        <dbReference type="Google" id="ProtNLM"/>
    </source>
</evidence>
<dbReference type="GO" id="GO:0016020">
    <property type="term" value="C:membrane"/>
    <property type="evidence" value="ECO:0007669"/>
    <property type="project" value="UniProtKB-SubCell"/>
</dbReference>
<dbReference type="Pfam" id="PF07690">
    <property type="entry name" value="MFS_1"/>
    <property type="match status" value="1"/>
</dbReference>
<organism evidence="8 9">
    <name type="scientific">Lunasporangiospora selenospora</name>
    <dbReference type="NCBI Taxonomy" id="979761"/>
    <lineage>
        <taxon>Eukaryota</taxon>
        <taxon>Fungi</taxon>
        <taxon>Fungi incertae sedis</taxon>
        <taxon>Mucoromycota</taxon>
        <taxon>Mortierellomycotina</taxon>
        <taxon>Mortierellomycetes</taxon>
        <taxon>Mortierellales</taxon>
        <taxon>Mortierellaceae</taxon>
        <taxon>Lunasporangiospora</taxon>
    </lineage>
</organism>
<dbReference type="InterPro" id="IPR011701">
    <property type="entry name" value="MFS"/>
</dbReference>
<evidence type="ECO:0000256" key="2">
    <source>
        <dbReference type="ARBA" id="ARBA00022448"/>
    </source>
</evidence>
<evidence type="ECO:0000313" key="8">
    <source>
        <dbReference type="EMBL" id="KAF9578612.1"/>
    </source>
</evidence>
<feature type="compositionally biased region" description="Basic and acidic residues" evidence="6">
    <location>
        <begin position="39"/>
        <end position="48"/>
    </location>
</feature>
<evidence type="ECO:0000313" key="9">
    <source>
        <dbReference type="Proteomes" id="UP000780801"/>
    </source>
</evidence>
<accession>A0A9P6FNQ6</accession>
<dbReference type="Gene3D" id="1.20.1250.20">
    <property type="entry name" value="MFS general substrate transporter like domains"/>
    <property type="match status" value="1"/>
</dbReference>
<evidence type="ECO:0000256" key="6">
    <source>
        <dbReference type="SAM" id="MobiDB-lite"/>
    </source>
</evidence>
<gene>
    <name evidence="8" type="ORF">BGW38_005499</name>
</gene>
<evidence type="ECO:0000256" key="4">
    <source>
        <dbReference type="ARBA" id="ARBA00022989"/>
    </source>
</evidence>
<feature type="compositionally biased region" description="Polar residues" evidence="6">
    <location>
        <begin position="29"/>
        <end position="38"/>
    </location>
</feature>
<comment type="caution">
    <text evidence="8">The sequence shown here is derived from an EMBL/GenBank/DDBJ whole genome shotgun (WGS) entry which is preliminary data.</text>
</comment>
<keyword evidence="9" id="KW-1185">Reference proteome</keyword>
<dbReference type="SUPFAM" id="SSF103473">
    <property type="entry name" value="MFS general substrate transporter"/>
    <property type="match status" value="1"/>
</dbReference>
<keyword evidence="2" id="KW-0813">Transport</keyword>
<dbReference type="PANTHER" id="PTHR43791">
    <property type="entry name" value="PERMEASE-RELATED"/>
    <property type="match status" value="1"/>
</dbReference>
<sequence>MDTNQPEPERLQQPIALDNTDFPLESHITAATLSSQSEPSEKAKDERSMSSPSKETYDRGSLSNLEAAQEMEDDLSSFDPDSPAMKRLKKLGPRLWIPFVMLAWGIVSMSMAAVTNGSGLLASRFFLGLAESGYAPAPVYIISLWYRRNEQALRIGFFYSASMIAGAFGGLVAYVIGKLHNLGGLTGWQWIFIIEGLPTIFSALVAFWVLPDFPETSTFLSPEERNLLIQNIRMDVGPATDRKLTWKRFCATFRDWKIYAFAFTAMLHSVTFASLGVFVPSITLGFGFE</sequence>
<evidence type="ECO:0000256" key="5">
    <source>
        <dbReference type="ARBA" id="ARBA00023136"/>
    </source>
</evidence>
<dbReference type="AlphaFoldDB" id="A0A9P6FNQ6"/>
<feature type="transmembrane region" description="Helical" evidence="7">
    <location>
        <begin position="258"/>
        <end position="279"/>
    </location>
</feature>
<feature type="transmembrane region" description="Helical" evidence="7">
    <location>
        <begin position="95"/>
        <end position="113"/>
    </location>
</feature>
<proteinExistence type="predicted"/>
<feature type="transmembrane region" description="Helical" evidence="7">
    <location>
        <begin position="188"/>
        <end position="210"/>
    </location>
</feature>
<dbReference type="GO" id="GO:0022857">
    <property type="term" value="F:transmembrane transporter activity"/>
    <property type="evidence" value="ECO:0007669"/>
    <property type="project" value="InterPro"/>
</dbReference>
<dbReference type="OrthoDB" id="2985014at2759"/>
<name>A0A9P6FNQ6_9FUNG</name>
<keyword evidence="3 7" id="KW-0812">Transmembrane</keyword>
<keyword evidence="4 7" id="KW-1133">Transmembrane helix</keyword>
<feature type="region of interest" description="Disordered" evidence="6">
    <location>
        <begin position="1"/>
        <end position="61"/>
    </location>
</feature>
<keyword evidence="5 7" id="KW-0472">Membrane</keyword>
<evidence type="ECO:0000256" key="1">
    <source>
        <dbReference type="ARBA" id="ARBA00004141"/>
    </source>
</evidence>
<reference evidence="8" key="1">
    <citation type="journal article" date="2020" name="Fungal Divers.">
        <title>Resolving the Mortierellaceae phylogeny through synthesis of multi-gene phylogenetics and phylogenomics.</title>
        <authorList>
            <person name="Vandepol N."/>
            <person name="Liber J."/>
            <person name="Desiro A."/>
            <person name="Na H."/>
            <person name="Kennedy M."/>
            <person name="Barry K."/>
            <person name="Grigoriev I.V."/>
            <person name="Miller A.N."/>
            <person name="O'Donnell K."/>
            <person name="Stajich J.E."/>
            <person name="Bonito G."/>
        </authorList>
    </citation>
    <scope>NUCLEOTIDE SEQUENCE</scope>
    <source>
        <strain evidence="8">KOD1015</strain>
    </source>
</reference>
<dbReference type="InterPro" id="IPR036259">
    <property type="entry name" value="MFS_trans_sf"/>
</dbReference>